<feature type="chain" id="PRO_5032844196" description="tRNA(Ile)-lysidine synthetase" evidence="7">
    <location>
        <begin position="21"/>
        <end position="396"/>
    </location>
</feature>
<dbReference type="GO" id="GO:0032267">
    <property type="term" value="F:tRNA(Ile)-lysidine synthase activity"/>
    <property type="evidence" value="ECO:0007669"/>
    <property type="project" value="UniProtKB-EC"/>
</dbReference>
<dbReference type="PANTHER" id="PTHR43033">
    <property type="entry name" value="TRNA(ILE)-LYSIDINE SYNTHASE-RELATED"/>
    <property type="match status" value="1"/>
</dbReference>
<evidence type="ECO:0000313" key="9">
    <source>
        <dbReference type="EMBL" id="CAE8594681.1"/>
    </source>
</evidence>
<evidence type="ECO:0000256" key="6">
    <source>
        <dbReference type="ARBA" id="ARBA00048539"/>
    </source>
</evidence>
<evidence type="ECO:0000256" key="1">
    <source>
        <dbReference type="ARBA" id="ARBA00013267"/>
    </source>
</evidence>
<dbReference type="PANTHER" id="PTHR43033:SF3">
    <property type="entry name" value="TRNA(ILE)-LYSIDINE SYNTHETASE"/>
    <property type="match status" value="1"/>
</dbReference>
<evidence type="ECO:0000313" key="10">
    <source>
        <dbReference type="Proteomes" id="UP000654075"/>
    </source>
</evidence>
<keyword evidence="2" id="KW-0436">Ligase</keyword>
<keyword evidence="10" id="KW-1185">Reference proteome</keyword>
<dbReference type="InterPro" id="IPR014729">
    <property type="entry name" value="Rossmann-like_a/b/a_fold"/>
</dbReference>
<feature type="signal peptide" evidence="7">
    <location>
        <begin position="1"/>
        <end position="20"/>
    </location>
</feature>
<evidence type="ECO:0000256" key="4">
    <source>
        <dbReference type="ARBA" id="ARBA00022741"/>
    </source>
</evidence>
<comment type="catalytic activity">
    <reaction evidence="6">
        <text>cytidine(34) in tRNA(Ile2) + L-lysine + ATP = lysidine(34) in tRNA(Ile2) + AMP + diphosphate + H(+)</text>
        <dbReference type="Rhea" id="RHEA:43744"/>
        <dbReference type="Rhea" id="RHEA-COMP:10625"/>
        <dbReference type="Rhea" id="RHEA-COMP:10670"/>
        <dbReference type="ChEBI" id="CHEBI:15378"/>
        <dbReference type="ChEBI" id="CHEBI:30616"/>
        <dbReference type="ChEBI" id="CHEBI:32551"/>
        <dbReference type="ChEBI" id="CHEBI:33019"/>
        <dbReference type="ChEBI" id="CHEBI:82748"/>
        <dbReference type="ChEBI" id="CHEBI:83665"/>
        <dbReference type="ChEBI" id="CHEBI:456215"/>
        <dbReference type="EC" id="6.3.4.19"/>
    </reaction>
</comment>
<evidence type="ECO:0000256" key="2">
    <source>
        <dbReference type="ARBA" id="ARBA00022598"/>
    </source>
</evidence>
<name>A0A813E6X1_POLGL</name>
<evidence type="ECO:0000256" key="7">
    <source>
        <dbReference type="SAM" id="SignalP"/>
    </source>
</evidence>
<dbReference type="InterPro" id="IPR011063">
    <property type="entry name" value="TilS/TtcA_N"/>
</dbReference>
<dbReference type="Proteomes" id="UP000654075">
    <property type="component" value="Unassembled WGS sequence"/>
</dbReference>
<proteinExistence type="predicted"/>
<reference evidence="9" key="1">
    <citation type="submission" date="2021-02" db="EMBL/GenBank/DDBJ databases">
        <authorList>
            <person name="Dougan E. K."/>
            <person name="Rhodes N."/>
            <person name="Thang M."/>
            <person name="Chan C."/>
        </authorList>
    </citation>
    <scope>NUCLEOTIDE SEQUENCE</scope>
</reference>
<dbReference type="GO" id="GO:0005524">
    <property type="term" value="F:ATP binding"/>
    <property type="evidence" value="ECO:0007669"/>
    <property type="project" value="UniProtKB-KW"/>
</dbReference>
<dbReference type="SUPFAM" id="SSF52402">
    <property type="entry name" value="Adenine nucleotide alpha hydrolases-like"/>
    <property type="match status" value="1"/>
</dbReference>
<dbReference type="GO" id="GO:0008033">
    <property type="term" value="P:tRNA processing"/>
    <property type="evidence" value="ECO:0007669"/>
    <property type="project" value="UniProtKB-KW"/>
</dbReference>
<keyword evidence="4" id="KW-0547">Nucleotide-binding</keyword>
<dbReference type="EMBL" id="CAJNNV010007274">
    <property type="protein sequence ID" value="CAE8594681.1"/>
    <property type="molecule type" value="Genomic_DNA"/>
</dbReference>
<dbReference type="AlphaFoldDB" id="A0A813E6X1"/>
<organism evidence="9 10">
    <name type="scientific">Polarella glacialis</name>
    <name type="common">Dinoflagellate</name>
    <dbReference type="NCBI Taxonomy" id="89957"/>
    <lineage>
        <taxon>Eukaryota</taxon>
        <taxon>Sar</taxon>
        <taxon>Alveolata</taxon>
        <taxon>Dinophyceae</taxon>
        <taxon>Suessiales</taxon>
        <taxon>Suessiaceae</taxon>
        <taxon>Polarella</taxon>
    </lineage>
</organism>
<dbReference type="Pfam" id="PF01171">
    <property type="entry name" value="ATP_bind_3"/>
    <property type="match status" value="1"/>
</dbReference>
<dbReference type="Gene3D" id="3.40.50.620">
    <property type="entry name" value="HUPs"/>
    <property type="match status" value="1"/>
</dbReference>
<dbReference type="OrthoDB" id="434144at2759"/>
<dbReference type="CDD" id="cd01992">
    <property type="entry name" value="TilS_N"/>
    <property type="match status" value="1"/>
</dbReference>
<evidence type="ECO:0000256" key="5">
    <source>
        <dbReference type="ARBA" id="ARBA00022840"/>
    </source>
</evidence>
<comment type="caution">
    <text evidence="9">The sequence shown here is derived from an EMBL/GenBank/DDBJ whole genome shotgun (WGS) entry which is preliminary data.</text>
</comment>
<keyword evidence="3" id="KW-0819">tRNA processing</keyword>
<keyword evidence="7" id="KW-0732">Signal</keyword>
<feature type="non-terminal residue" evidence="9">
    <location>
        <position position="396"/>
    </location>
</feature>
<protein>
    <recommendedName>
        <fullName evidence="1">tRNA(Ile)-lysidine synthetase</fullName>
        <ecNumber evidence="1">6.3.4.19</ecNumber>
    </recommendedName>
</protein>
<dbReference type="NCBIfam" id="TIGR02432">
    <property type="entry name" value="lysidine_TilS_N"/>
    <property type="match status" value="1"/>
</dbReference>
<gene>
    <name evidence="9" type="ORF">PGLA1383_LOCUS13207</name>
</gene>
<keyword evidence="5" id="KW-0067">ATP-binding</keyword>
<dbReference type="InterPro" id="IPR012795">
    <property type="entry name" value="tRNA_Ile_lys_synt_N"/>
</dbReference>
<evidence type="ECO:0000256" key="3">
    <source>
        <dbReference type="ARBA" id="ARBA00022694"/>
    </source>
</evidence>
<accession>A0A813E6X1</accession>
<feature type="domain" description="tRNA(Ile)-lysidine/2-thiocytidine synthase N-terminal" evidence="8">
    <location>
        <begin position="1"/>
        <end position="159"/>
    </location>
</feature>
<evidence type="ECO:0000259" key="8">
    <source>
        <dbReference type="Pfam" id="PF01171"/>
    </source>
</evidence>
<dbReference type="InterPro" id="IPR012094">
    <property type="entry name" value="tRNA_Ile_lys_synt"/>
</dbReference>
<sequence length="396" mass="43270">MVLAHCLIALAPQLRLSIHAVHVDYGARSASRQEANFVQAWASEAGVPLNLVQLHGTYGPDTRRCDFERLSRQARYAAYQQTVDETAAPAVLTGHHRDDAAENVLDNLVMGRSIFRVPVMAPDALIEGVNVWRPLAGISKQEIRSFARRQEVPHLKDNDTPGTKRSVMRSQVIPALSREFGDRTLENIVRVGAGAEAWKGIIDKFVLGPFWKNVQCYPHGAVVPFGLHAASPGTFWEEALLGVLHGLGTPMLTKRAVDKLVDVLHSGRSALIALHKVFHIYVDQPGERLILINSKLLPVGAEQDTAEEESNIRGWSLTWSCRRPESVSSSLHRSGLAALLSGSLERHSSRGLLVGSGPDAIPEALAVRLPGGNLRPGDIDVECTEEDGFVLQMEAE</sequence>
<dbReference type="EC" id="6.3.4.19" evidence="1"/>